<keyword evidence="1" id="KW-0472">Membrane</keyword>
<dbReference type="Proteomes" id="UP000581688">
    <property type="component" value="Unassembled WGS sequence"/>
</dbReference>
<organism evidence="2 3">
    <name type="scientific">Salirhabdus euzebyi</name>
    <dbReference type="NCBI Taxonomy" id="394506"/>
    <lineage>
        <taxon>Bacteria</taxon>
        <taxon>Bacillati</taxon>
        <taxon>Bacillota</taxon>
        <taxon>Bacilli</taxon>
        <taxon>Bacillales</taxon>
        <taxon>Bacillaceae</taxon>
        <taxon>Salirhabdus</taxon>
    </lineage>
</organism>
<evidence type="ECO:0000313" key="3">
    <source>
        <dbReference type="Proteomes" id="UP000581688"/>
    </source>
</evidence>
<feature type="transmembrane region" description="Helical" evidence="1">
    <location>
        <begin position="73"/>
        <end position="96"/>
    </location>
</feature>
<accession>A0A841Q6U5</accession>
<feature type="transmembrane region" description="Helical" evidence="1">
    <location>
        <begin position="139"/>
        <end position="156"/>
    </location>
</feature>
<sequence>MNKWFYLNILVLILAIWQGIKDSPTFLSLPIIFGIVGLLAILLNWNMHSLFSEIRREKKRERKIKIAKIARKIMPYHMTIGLMALLLITIHVSLIFTEYAFNWQHTKMVSGLLALLALFAQVISGWMRRRRATGKRRRVHLRLGFVLFFSIVVHILL</sequence>
<evidence type="ECO:0000256" key="1">
    <source>
        <dbReference type="SAM" id="Phobius"/>
    </source>
</evidence>
<dbReference type="RefSeq" id="WP_174496869.1">
    <property type="nucleotide sequence ID" value="NZ_CADDWK010000009.1"/>
</dbReference>
<evidence type="ECO:0000313" key="2">
    <source>
        <dbReference type="EMBL" id="MBB6454022.1"/>
    </source>
</evidence>
<dbReference type="EMBL" id="JACHGH010000007">
    <property type="protein sequence ID" value="MBB6454022.1"/>
    <property type="molecule type" value="Genomic_DNA"/>
</dbReference>
<proteinExistence type="predicted"/>
<protein>
    <submittedName>
        <fullName evidence="2">MFS family permease</fullName>
    </submittedName>
</protein>
<feature type="transmembrane region" description="Helical" evidence="1">
    <location>
        <begin position="108"/>
        <end position="127"/>
    </location>
</feature>
<keyword evidence="3" id="KW-1185">Reference proteome</keyword>
<keyword evidence="1" id="KW-1133">Transmembrane helix</keyword>
<keyword evidence="1" id="KW-0812">Transmembrane</keyword>
<feature type="transmembrane region" description="Helical" evidence="1">
    <location>
        <begin position="26"/>
        <end position="52"/>
    </location>
</feature>
<reference evidence="2 3" key="1">
    <citation type="submission" date="2020-08" db="EMBL/GenBank/DDBJ databases">
        <title>Genomic Encyclopedia of Type Strains, Phase IV (KMG-IV): sequencing the most valuable type-strain genomes for metagenomic binning, comparative biology and taxonomic classification.</title>
        <authorList>
            <person name="Goeker M."/>
        </authorList>
    </citation>
    <scope>NUCLEOTIDE SEQUENCE [LARGE SCALE GENOMIC DNA]</scope>
    <source>
        <strain evidence="2 3">DSM 19612</strain>
    </source>
</reference>
<name>A0A841Q6U5_9BACI</name>
<dbReference type="AlphaFoldDB" id="A0A841Q6U5"/>
<gene>
    <name evidence="2" type="ORF">HNQ94_002473</name>
</gene>
<comment type="caution">
    <text evidence="2">The sequence shown here is derived from an EMBL/GenBank/DDBJ whole genome shotgun (WGS) entry which is preliminary data.</text>
</comment>
<feature type="transmembrane region" description="Helical" evidence="1">
    <location>
        <begin position="5"/>
        <end position="20"/>
    </location>
</feature>